<dbReference type="InterPro" id="IPR009057">
    <property type="entry name" value="Homeodomain-like_sf"/>
</dbReference>
<dbReference type="PANTHER" id="PTHR46796">
    <property type="entry name" value="HTH-TYPE TRANSCRIPTIONAL ACTIVATOR RHAS-RELATED"/>
    <property type="match status" value="1"/>
</dbReference>
<dbReference type="SUPFAM" id="SSF46689">
    <property type="entry name" value="Homeodomain-like"/>
    <property type="match status" value="1"/>
</dbReference>
<evidence type="ECO:0000313" key="6">
    <source>
        <dbReference type="Proteomes" id="UP000318050"/>
    </source>
</evidence>
<dbReference type="PANTHER" id="PTHR46796:SF15">
    <property type="entry name" value="BLL1074 PROTEIN"/>
    <property type="match status" value="1"/>
</dbReference>
<reference evidence="5 6" key="1">
    <citation type="submission" date="2019-06" db="EMBL/GenBank/DDBJ databases">
        <title>Genomic Encyclopedia of Type Strains, Phase IV (KMG-V): Genome sequencing to study the core and pangenomes of soil and plant-associated prokaryotes.</title>
        <authorList>
            <person name="Whitman W."/>
        </authorList>
    </citation>
    <scope>NUCLEOTIDE SEQUENCE [LARGE SCALE GENOMIC DNA]</scope>
    <source>
        <strain evidence="5 6">BR 11140</strain>
    </source>
</reference>
<sequence>MTVPSSRLLSIRRHDGARDAWHVASLAPPPVLSGLVDGYADYRERTSFTTRRELPHAQAVLIVNLAEPIGIVGGDGRPITLRAGEGFVAGAHLAPALSRSGGTQAGMHVFLPLASLRRLLGCPLTDLVDRVVPLDAVLGSAALQLGQALAEAPDGAGRMAILDDALTRRFAAMPALPGAQAHALALLRDRADLDIADIARAIGWSPKHLAARVKDALGVGPRTYRRLMRFEALTKRLGAGPPDEGSGGSAGIAIDAGYCDQSHMIREFREFAGLTPGQYLARSLPDGGGLVEAGMGEARIG</sequence>
<dbReference type="InterPro" id="IPR018060">
    <property type="entry name" value="HTH_AraC"/>
</dbReference>
<keyword evidence="1" id="KW-0805">Transcription regulation</keyword>
<evidence type="ECO:0000313" key="5">
    <source>
        <dbReference type="EMBL" id="TWB64306.1"/>
    </source>
</evidence>
<dbReference type="OrthoDB" id="9793400at2"/>
<keyword evidence="2 5" id="KW-0238">DNA-binding</keyword>
<dbReference type="EMBL" id="VITT01000001">
    <property type="protein sequence ID" value="TWB64306.1"/>
    <property type="molecule type" value="Genomic_DNA"/>
</dbReference>
<dbReference type="Gene3D" id="1.10.10.60">
    <property type="entry name" value="Homeodomain-like"/>
    <property type="match status" value="1"/>
</dbReference>
<dbReference type="Proteomes" id="UP000318050">
    <property type="component" value="Unassembled WGS sequence"/>
</dbReference>
<dbReference type="Pfam" id="PF12833">
    <property type="entry name" value="HTH_18"/>
    <property type="match status" value="1"/>
</dbReference>
<accession>A0A560IZH2</accession>
<evidence type="ECO:0000256" key="2">
    <source>
        <dbReference type="ARBA" id="ARBA00023125"/>
    </source>
</evidence>
<dbReference type="InterPro" id="IPR050204">
    <property type="entry name" value="AraC_XylS_family_regulators"/>
</dbReference>
<keyword evidence="3" id="KW-0804">Transcription</keyword>
<dbReference type="AlphaFoldDB" id="A0A560IZH2"/>
<dbReference type="SMART" id="SM00342">
    <property type="entry name" value="HTH_ARAC"/>
    <property type="match status" value="1"/>
</dbReference>
<dbReference type="PROSITE" id="PS01124">
    <property type="entry name" value="HTH_ARAC_FAMILY_2"/>
    <property type="match status" value="1"/>
</dbReference>
<dbReference type="GO" id="GO:0043565">
    <property type="term" value="F:sequence-specific DNA binding"/>
    <property type="evidence" value="ECO:0007669"/>
    <property type="project" value="InterPro"/>
</dbReference>
<feature type="domain" description="HTH araC/xylS-type" evidence="4">
    <location>
        <begin position="187"/>
        <end position="282"/>
    </location>
</feature>
<name>A0A560IZH2_9PROT</name>
<protein>
    <submittedName>
        <fullName evidence="5">AraC-like DNA-binding protein</fullName>
    </submittedName>
</protein>
<evidence type="ECO:0000259" key="4">
    <source>
        <dbReference type="PROSITE" id="PS01124"/>
    </source>
</evidence>
<evidence type="ECO:0000256" key="1">
    <source>
        <dbReference type="ARBA" id="ARBA00023015"/>
    </source>
</evidence>
<dbReference type="GO" id="GO:0003700">
    <property type="term" value="F:DNA-binding transcription factor activity"/>
    <property type="evidence" value="ECO:0007669"/>
    <property type="project" value="InterPro"/>
</dbReference>
<organism evidence="5 6">
    <name type="scientific">Nitrospirillum amazonense</name>
    <dbReference type="NCBI Taxonomy" id="28077"/>
    <lineage>
        <taxon>Bacteria</taxon>
        <taxon>Pseudomonadati</taxon>
        <taxon>Pseudomonadota</taxon>
        <taxon>Alphaproteobacteria</taxon>
        <taxon>Rhodospirillales</taxon>
        <taxon>Azospirillaceae</taxon>
        <taxon>Nitrospirillum</taxon>
    </lineage>
</organism>
<proteinExistence type="predicted"/>
<gene>
    <name evidence="5" type="ORF">FBZ92_101200</name>
</gene>
<evidence type="ECO:0000256" key="3">
    <source>
        <dbReference type="ARBA" id="ARBA00023163"/>
    </source>
</evidence>
<comment type="caution">
    <text evidence="5">The sequence shown here is derived from an EMBL/GenBank/DDBJ whole genome shotgun (WGS) entry which is preliminary data.</text>
</comment>